<evidence type="ECO:0008006" key="6">
    <source>
        <dbReference type="Google" id="ProtNLM"/>
    </source>
</evidence>
<dbReference type="PROSITE" id="PS50883">
    <property type="entry name" value="EAL"/>
    <property type="match status" value="1"/>
</dbReference>
<dbReference type="EMBL" id="CP028475">
    <property type="protein sequence ID" value="AVW93203.1"/>
    <property type="molecule type" value="Genomic_DNA"/>
</dbReference>
<sequence length="469" mass="51873">MAANTRATSTSTMRAPKNRQFSSRLCRISANEEKMRRLALFDPLTGLANRAHLQQHLAKAFQYPDRRLHLFYLDLNRFKQINDTFGHATGDEVLRVVSNRLAASMTDARLIARLGGDEFVVLHDAINPDRVVLDAERLLTVLSCPIVIDGRRHLIGGSIGFARYPEDCTSSEELLQAADIAMYDAKIRETGLSIYNADMKSRIEARQRISERLALALDEDALSLAFQPFIDLSSDSLIGVEALLRWVDAELGNVPPAEIISIAQEYRLLRRLGRWVVAAACKAIMGWEDKGLAVPFPTSINVAAEQLEDGSILRDITDMCEVYGVRPEQIEIELTESIMLKAPEDARQVVLGLQKLGVKVAIDDFGTGYSSLALLMQFSADKLKIDNSFITDLFADSPSFKIVEATIALAKGLGCIVVAEGIETQTQADILQRLGCGAGQGFFFDRPLPAKIFSERWLKPVAQTEFSPA</sequence>
<dbReference type="CDD" id="cd01948">
    <property type="entry name" value="EAL"/>
    <property type="match status" value="1"/>
</dbReference>
<evidence type="ECO:0000256" key="1">
    <source>
        <dbReference type="SAM" id="MobiDB-lite"/>
    </source>
</evidence>
<dbReference type="PANTHER" id="PTHR44757">
    <property type="entry name" value="DIGUANYLATE CYCLASE DGCP"/>
    <property type="match status" value="1"/>
</dbReference>
<dbReference type="SUPFAM" id="SSF141868">
    <property type="entry name" value="EAL domain-like"/>
    <property type="match status" value="1"/>
</dbReference>
<feature type="region of interest" description="Disordered" evidence="1">
    <location>
        <begin position="1"/>
        <end position="20"/>
    </location>
</feature>
<organism evidence="4 5">
    <name type="scientific">Celeribacter baekdonensis</name>
    <dbReference type="NCBI Taxonomy" id="875171"/>
    <lineage>
        <taxon>Bacteria</taxon>
        <taxon>Pseudomonadati</taxon>
        <taxon>Pseudomonadota</taxon>
        <taxon>Alphaproteobacteria</taxon>
        <taxon>Rhodobacterales</taxon>
        <taxon>Roseobacteraceae</taxon>
        <taxon>Celeribacter</taxon>
    </lineage>
</organism>
<evidence type="ECO:0000313" key="5">
    <source>
        <dbReference type="Proteomes" id="UP000241447"/>
    </source>
</evidence>
<dbReference type="InterPro" id="IPR029787">
    <property type="entry name" value="Nucleotide_cyclase"/>
</dbReference>
<dbReference type="SUPFAM" id="SSF55073">
    <property type="entry name" value="Nucleotide cyclase"/>
    <property type="match status" value="1"/>
</dbReference>
<protein>
    <recommendedName>
        <fullName evidence="6">Diguanylate cyclase (GGDEF) domain-containing protein</fullName>
    </recommendedName>
</protein>
<dbReference type="Gene3D" id="3.20.20.450">
    <property type="entry name" value="EAL domain"/>
    <property type="match status" value="1"/>
</dbReference>
<dbReference type="InterPro" id="IPR052155">
    <property type="entry name" value="Biofilm_reg_signaling"/>
</dbReference>
<evidence type="ECO:0000313" key="4">
    <source>
        <dbReference type="EMBL" id="AVW93203.1"/>
    </source>
</evidence>
<feature type="domain" description="EAL" evidence="2">
    <location>
        <begin position="206"/>
        <end position="461"/>
    </location>
</feature>
<dbReference type="PANTHER" id="PTHR44757:SF2">
    <property type="entry name" value="BIOFILM ARCHITECTURE MAINTENANCE PROTEIN MBAA"/>
    <property type="match status" value="1"/>
</dbReference>
<dbReference type="CDD" id="cd01949">
    <property type="entry name" value="GGDEF"/>
    <property type="match status" value="1"/>
</dbReference>
<evidence type="ECO:0000259" key="2">
    <source>
        <dbReference type="PROSITE" id="PS50883"/>
    </source>
</evidence>
<reference evidence="4 5" key="1">
    <citation type="submission" date="2018-03" db="EMBL/GenBank/DDBJ databases">
        <title>The Complete Genome of Celeribacter baekdonensis strain LH4, a Thiosulfate-Oxidizing Alphaproteobacterium Isolated from Gulf of Mexico Continental Slope Sediments.</title>
        <authorList>
            <person name="Flood B.E."/>
            <person name="Bailey J.V."/>
            <person name="Leprich D."/>
        </authorList>
    </citation>
    <scope>NUCLEOTIDE SEQUENCE [LARGE SCALE GENOMIC DNA]</scope>
    <source>
        <strain evidence="4 5">LH4</strain>
    </source>
</reference>
<feature type="domain" description="GGDEF" evidence="3">
    <location>
        <begin position="66"/>
        <end position="197"/>
    </location>
</feature>
<dbReference type="Pfam" id="PF00990">
    <property type="entry name" value="GGDEF"/>
    <property type="match status" value="1"/>
</dbReference>
<proteinExistence type="predicted"/>
<dbReference type="InterPro" id="IPR043128">
    <property type="entry name" value="Rev_trsase/Diguanyl_cyclase"/>
</dbReference>
<dbReference type="KEGG" id="cbak:DA792_20685"/>
<dbReference type="NCBIfam" id="TIGR00254">
    <property type="entry name" value="GGDEF"/>
    <property type="match status" value="1"/>
</dbReference>
<accession>A0A2R4M7P0</accession>
<dbReference type="Pfam" id="PF00563">
    <property type="entry name" value="EAL"/>
    <property type="match status" value="1"/>
</dbReference>
<name>A0A2R4M7P0_9RHOB</name>
<dbReference type="InterPro" id="IPR035919">
    <property type="entry name" value="EAL_sf"/>
</dbReference>
<evidence type="ECO:0000259" key="3">
    <source>
        <dbReference type="PROSITE" id="PS50887"/>
    </source>
</evidence>
<dbReference type="Proteomes" id="UP000241447">
    <property type="component" value="Chromosome"/>
</dbReference>
<dbReference type="AlphaFoldDB" id="A0A2R4M7P0"/>
<gene>
    <name evidence="4" type="ORF">DA792_20685</name>
</gene>
<dbReference type="SMART" id="SM00267">
    <property type="entry name" value="GGDEF"/>
    <property type="match status" value="1"/>
</dbReference>
<dbReference type="Gene3D" id="3.30.70.270">
    <property type="match status" value="1"/>
</dbReference>
<dbReference type="SMART" id="SM00052">
    <property type="entry name" value="EAL"/>
    <property type="match status" value="1"/>
</dbReference>
<dbReference type="InterPro" id="IPR000160">
    <property type="entry name" value="GGDEF_dom"/>
</dbReference>
<dbReference type="InterPro" id="IPR001633">
    <property type="entry name" value="EAL_dom"/>
</dbReference>
<dbReference type="PROSITE" id="PS50887">
    <property type="entry name" value="GGDEF"/>
    <property type="match status" value="1"/>
</dbReference>